<keyword evidence="11" id="KW-1185">Reference proteome</keyword>
<dbReference type="GO" id="GO:0004386">
    <property type="term" value="F:helicase activity"/>
    <property type="evidence" value="ECO:0007669"/>
    <property type="project" value="UniProtKB-KW"/>
</dbReference>
<dbReference type="InterPro" id="IPR016438">
    <property type="entry name" value="SKI2-like"/>
</dbReference>
<reference evidence="10 11" key="1">
    <citation type="submission" date="2023-02" db="EMBL/GenBank/DDBJ databases">
        <title>Encephalitozoon hellem ATCC 50451 complete genome.</title>
        <authorList>
            <person name="Mascarenhas dos Santos A.C."/>
            <person name="Julian A.T."/>
            <person name="Pombert J.-F."/>
        </authorList>
    </citation>
    <scope>NUCLEOTIDE SEQUENCE [LARGE SCALE GENOMIC DNA]</scope>
    <source>
        <strain evidence="10 11">ATCC 50451</strain>
    </source>
</reference>
<dbReference type="PANTHER" id="PTHR12131">
    <property type="entry name" value="ATP-DEPENDENT RNA AND DNA HELICASE"/>
    <property type="match status" value="1"/>
</dbReference>
<keyword evidence="7" id="KW-0539">Nucleus</keyword>
<evidence type="ECO:0000259" key="9">
    <source>
        <dbReference type="PROSITE" id="PS51194"/>
    </source>
</evidence>
<dbReference type="InterPro" id="IPR014001">
    <property type="entry name" value="Helicase_ATP-bd"/>
</dbReference>
<dbReference type="Gene3D" id="1.10.3380.30">
    <property type="match status" value="1"/>
</dbReference>
<evidence type="ECO:0000256" key="1">
    <source>
        <dbReference type="ARBA" id="ARBA00004123"/>
    </source>
</evidence>
<dbReference type="PROSITE" id="PS51192">
    <property type="entry name" value="HELICASE_ATP_BIND_1"/>
    <property type="match status" value="1"/>
</dbReference>
<keyword evidence="5 10" id="KW-0347">Helicase</keyword>
<name>A0ABY8CHS2_ENCHE</name>
<accession>A0ABY8CHS2</accession>
<evidence type="ECO:0000256" key="2">
    <source>
        <dbReference type="ARBA" id="ARBA00010140"/>
    </source>
</evidence>
<dbReference type="InterPro" id="IPR050699">
    <property type="entry name" value="RNA-DNA_Helicase"/>
</dbReference>
<evidence type="ECO:0000256" key="6">
    <source>
        <dbReference type="ARBA" id="ARBA00022840"/>
    </source>
</evidence>
<keyword evidence="6" id="KW-0067">ATP-binding</keyword>
<feature type="domain" description="Helicase C-terminal" evidence="9">
    <location>
        <begin position="285"/>
        <end position="481"/>
    </location>
</feature>
<dbReference type="SMART" id="SM01142">
    <property type="entry name" value="DSHCT"/>
    <property type="match status" value="1"/>
</dbReference>
<evidence type="ECO:0000256" key="4">
    <source>
        <dbReference type="ARBA" id="ARBA00022801"/>
    </source>
</evidence>
<dbReference type="SUPFAM" id="SSF52540">
    <property type="entry name" value="P-loop containing nucleoside triphosphate hydrolases"/>
    <property type="match status" value="1"/>
</dbReference>
<dbReference type="PIRSF" id="PIRSF005198">
    <property type="entry name" value="Antiviral_helicase_SKI2"/>
    <property type="match status" value="1"/>
</dbReference>
<evidence type="ECO:0000259" key="8">
    <source>
        <dbReference type="PROSITE" id="PS51192"/>
    </source>
</evidence>
<dbReference type="InterPro" id="IPR001650">
    <property type="entry name" value="Helicase_C-like"/>
</dbReference>
<evidence type="ECO:0000313" key="10">
    <source>
        <dbReference type="EMBL" id="WEL38434.1"/>
    </source>
</evidence>
<organism evidence="10 11">
    <name type="scientific">Encephalitozoon hellem</name>
    <name type="common">Microsporidian parasite</name>
    <dbReference type="NCBI Taxonomy" id="27973"/>
    <lineage>
        <taxon>Eukaryota</taxon>
        <taxon>Fungi</taxon>
        <taxon>Fungi incertae sedis</taxon>
        <taxon>Microsporidia</taxon>
        <taxon>Unikaryonidae</taxon>
        <taxon>Encephalitozoon</taxon>
    </lineage>
</organism>
<evidence type="ECO:0000256" key="5">
    <source>
        <dbReference type="ARBA" id="ARBA00022806"/>
    </source>
</evidence>
<protein>
    <submittedName>
        <fullName evidence="10">ATP-dependent RNA helicase DOB1</fullName>
    </submittedName>
</protein>
<dbReference type="EMBL" id="CP119065">
    <property type="protein sequence ID" value="WEL38434.1"/>
    <property type="molecule type" value="Genomic_DNA"/>
</dbReference>
<gene>
    <name evidence="10" type="ORF">PFJ87_04g01070</name>
</gene>
<dbReference type="SMART" id="SM00490">
    <property type="entry name" value="HELICc"/>
    <property type="match status" value="1"/>
</dbReference>
<dbReference type="PROSITE" id="PS51194">
    <property type="entry name" value="HELICASE_CTER"/>
    <property type="match status" value="1"/>
</dbReference>
<proteinExistence type="inferred from homology"/>
<dbReference type="PANTHER" id="PTHR12131:SF7">
    <property type="entry name" value="EXOSOME RNA HELICASE MTR4"/>
    <property type="match status" value="1"/>
</dbReference>
<dbReference type="Pfam" id="PF00270">
    <property type="entry name" value="DEAD"/>
    <property type="match status" value="1"/>
</dbReference>
<evidence type="ECO:0000256" key="3">
    <source>
        <dbReference type="ARBA" id="ARBA00022741"/>
    </source>
</evidence>
<keyword evidence="3" id="KW-0547">Nucleotide-binding</keyword>
<comment type="subcellular location">
    <subcellularLocation>
        <location evidence="1">Nucleus</location>
    </subcellularLocation>
</comment>
<dbReference type="InterPro" id="IPR012961">
    <property type="entry name" value="Ski2/MTR4_C"/>
</dbReference>
<dbReference type="InterPro" id="IPR027417">
    <property type="entry name" value="P-loop_NTPase"/>
</dbReference>
<dbReference type="InterPro" id="IPR011545">
    <property type="entry name" value="DEAD/DEAH_box_helicase_dom"/>
</dbReference>
<dbReference type="Pfam" id="PF08148">
    <property type="entry name" value="DSHCT"/>
    <property type="match status" value="1"/>
</dbReference>
<dbReference type="Pfam" id="PF00271">
    <property type="entry name" value="Helicase_C"/>
    <property type="match status" value="1"/>
</dbReference>
<feature type="domain" description="Helicase ATP-binding" evidence="8">
    <location>
        <begin position="79"/>
        <end position="235"/>
    </location>
</feature>
<sequence length="933" mass="107049">MIDDKYFDILSESLQPQSIATPERLEKRTMVVDRMERNGTRHEAVVPVDAAYTPLPKEFAAPSAKSYLFELDDFQKISVCSLERDESVLVSAHTSSGKTVVAEYAIAMSLKNKQRVVYTSPIKALSNQKYRELLSEFGDVGLMTGDVTINPAATCLVMTTEILRNMLYRGGEVVREIHWIIFDEIHYMRDKERGVVWEETIILLPRHVRMVFLSATIPNALEFAEWICHIQSQVVHVVYTEKRVTPLVHYFRSNRLYKIKDTKFHKSNFLSAMRSIQKRVVGPREVSEAIEDASLPVVVFSFRRKDCEKFAMKLDKSYLRDSEAKMVETIFTNAIMSLRKEDREIPIIQNILPLLMRGIGIHHSGLLPIIKEVVEILFQEGLLKVLFATETFSIGLNMPAKSVVFTALKKFDGESMRLVSPGEYIQMSGRAGRRGIDSMGVVISIVSEPITYKEVGKLFSSSSDNLVSAFRLTYNMLLNLMRVEGLDPLYLISRSFHHFQSYKKALAEEETLHLMHRQLESICPNRIASLYGRREHKRVERNKRLSEEFSKYLKKGRVIDLFVPRNGPSITIRNAIVSKVQEKVLCMVGTDEGVYMCGFPLHYIDCVYANRVKLDIRVFTRNFEKITIEDSLDKEIREIEDEILSIDPKWSFDFCMICGKTSMGCLASCSKELIGEDSVMIQVPENGKKHRESPKSQGCLDKNMNGEMGEARSYFMNEMLKQKYMDKLFELNSLKEIYHMKECKKMIEVLKRLEYCNDTDVLIKGRMACEISSGDELVLTEMIFNGDFAGIPVEHFVPLLSCIVFEEWDSDNFVLSDENKLYYKLLSSSVEKVCNVLKSCSLDVDPAAYLKRFSYELMDVVRMWVCGHTFVNICSKTNIFEGSIIRTFKRLEELLRQLSSAARVIGNTELENMFALGISKIKRDIVFANSLYI</sequence>
<evidence type="ECO:0000256" key="7">
    <source>
        <dbReference type="ARBA" id="ARBA00023242"/>
    </source>
</evidence>
<dbReference type="Proteomes" id="UP001217963">
    <property type="component" value="Chromosome IV"/>
</dbReference>
<evidence type="ECO:0000313" key="11">
    <source>
        <dbReference type="Proteomes" id="UP001217963"/>
    </source>
</evidence>
<dbReference type="CDD" id="cd18795">
    <property type="entry name" value="SF2_C_Ski2"/>
    <property type="match status" value="1"/>
</dbReference>
<dbReference type="Gene3D" id="3.40.50.300">
    <property type="entry name" value="P-loop containing nucleotide triphosphate hydrolases"/>
    <property type="match status" value="2"/>
</dbReference>
<comment type="similarity">
    <text evidence="2">Belongs to the helicase family. SKI2 subfamily.</text>
</comment>
<keyword evidence="4" id="KW-0378">Hydrolase</keyword>
<dbReference type="SMART" id="SM00487">
    <property type="entry name" value="DEXDc"/>
    <property type="match status" value="1"/>
</dbReference>